<gene>
    <name evidence="1" type="ORF">PVK06_039875</name>
</gene>
<keyword evidence="2" id="KW-1185">Reference proteome</keyword>
<accession>A0ABR0N414</accession>
<reference evidence="1 2" key="1">
    <citation type="submission" date="2023-03" db="EMBL/GenBank/DDBJ databases">
        <title>WGS of Gossypium arboreum.</title>
        <authorList>
            <person name="Yu D."/>
        </authorList>
    </citation>
    <scope>NUCLEOTIDE SEQUENCE [LARGE SCALE GENOMIC DNA]</scope>
    <source>
        <tissue evidence="1">Leaf</tissue>
    </source>
</reference>
<dbReference type="Proteomes" id="UP001358586">
    <property type="component" value="Chromosome 11"/>
</dbReference>
<dbReference type="EMBL" id="JARKNE010000011">
    <property type="protein sequence ID" value="KAK5785304.1"/>
    <property type="molecule type" value="Genomic_DNA"/>
</dbReference>
<evidence type="ECO:0000313" key="1">
    <source>
        <dbReference type="EMBL" id="KAK5785304.1"/>
    </source>
</evidence>
<protein>
    <recommendedName>
        <fullName evidence="3">Retrotransposon Copia-like N-terminal domain-containing protein</fullName>
    </recommendedName>
</protein>
<evidence type="ECO:0008006" key="3">
    <source>
        <dbReference type="Google" id="ProtNLM"/>
    </source>
</evidence>
<organism evidence="1 2">
    <name type="scientific">Gossypium arboreum</name>
    <name type="common">Tree cotton</name>
    <name type="synonym">Gossypium nanking</name>
    <dbReference type="NCBI Taxonomy" id="29729"/>
    <lineage>
        <taxon>Eukaryota</taxon>
        <taxon>Viridiplantae</taxon>
        <taxon>Streptophyta</taxon>
        <taxon>Embryophyta</taxon>
        <taxon>Tracheophyta</taxon>
        <taxon>Spermatophyta</taxon>
        <taxon>Magnoliopsida</taxon>
        <taxon>eudicotyledons</taxon>
        <taxon>Gunneridae</taxon>
        <taxon>Pentapetalae</taxon>
        <taxon>rosids</taxon>
        <taxon>malvids</taxon>
        <taxon>Malvales</taxon>
        <taxon>Malvaceae</taxon>
        <taxon>Malvoideae</taxon>
        <taxon>Gossypium</taxon>
    </lineage>
</organism>
<sequence>MSQTPFISILTKNKLNGDNFREWKWNLLIVLSCEKHKFVLDETCPLEAQPKARNNWRDSNSITRCFILVSMSSVWQKQHENFYTTKEIMTNLEDLLKGQVVLAWQSTITNLMNSQ</sequence>
<proteinExistence type="predicted"/>
<name>A0ABR0N414_GOSAR</name>
<comment type="caution">
    <text evidence="1">The sequence shown here is derived from an EMBL/GenBank/DDBJ whole genome shotgun (WGS) entry which is preliminary data.</text>
</comment>
<evidence type="ECO:0000313" key="2">
    <source>
        <dbReference type="Proteomes" id="UP001358586"/>
    </source>
</evidence>